<dbReference type="InterPro" id="IPR019533">
    <property type="entry name" value="Peptidase_S26"/>
</dbReference>
<dbReference type="Gene3D" id="2.10.109.10">
    <property type="entry name" value="Umud Fragment, subunit A"/>
    <property type="match status" value="1"/>
</dbReference>
<evidence type="ECO:0000256" key="1">
    <source>
        <dbReference type="ARBA" id="ARBA00000677"/>
    </source>
</evidence>
<dbReference type="Pfam" id="PF10502">
    <property type="entry name" value="Peptidase_S26"/>
    <property type="match status" value="1"/>
</dbReference>
<keyword evidence="7" id="KW-0812">Transmembrane</keyword>
<organism evidence="10 11">
    <name type="scientific">Kroppenstedtia sanguinis</name>
    <dbReference type="NCBI Taxonomy" id="1380684"/>
    <lineage>
        <taxon>Bacteria</taxon>
        <taxon>Bacillati</taxon>
        <taxon>Bacillota</taxon>
        <taxon>Bacilli</taxon>
        <taxon>Bacillales</taxon>
        <taxon>Thermoactinomycetaceae</taxon>
        <taxon>Kroppenstedtia</taxon>
    </lineage>
</organism>
<keyword evidence="7" id="KW-1133">Transmembrane helix</keyword>
<keyword evidence="7" id="KW-0472">Membrane</keyword>
<accession>A0ABW4CDE5</accession>
<keyword evidence="6 7" id="KW-0378">Hydrolase</keyword>
<gene>
    <name evidence="10" type="primary">lepB</name>
    <name evidence="10" type="ORF">ACFQ4Y_13790</name>
</gene>
<dbReference type="InterPro" id="IPR019758">
    <property type="entry name" value="Pept_S26A_signal_pept_1_CS"/>
</dbReference>
<reference evidence="11" key="1">
    <citation type="journal article" date="2019" name="Int. J. Syst. Evol. Microbiol.">
        <title>The Global Catalogue of Microorganisms (GCM) 10K type strain sequencing project: providing services to taxonomists for standard genome sequencing and annotation.</title>
        <authorList>
            <consortium name="The Broad Institute Genomics Platform"/>
            <consortium name="The Broad Institute Genome Sequencing Center for Infectious Disease"/>
            <person name="Wu L."/>
            <person name="Ma J."/>
        </authorList>
    </citation>
    <scope>NUCLEOTIDE SEQUENCE [LARGE SCALE GENOMIC DNA]</scope>
    <source>
        <strain evidence="11">S1</strain>
    </source>
</reference>
<dbReference type="CDD" id="cd06530">
    <property type="entry name" value="S26_SPase_I"/>
    <property type="match status" value="1"/>
</dbReference>
<dbReference type="PROSITE" id="PS00761">
    <property type="entry name" value="SPASE_I_3"/>
    <property type="match status" value="1"/>
</dbReference>
<keyword evidence="5 7" id="KW-0645">Protease</keyword>
<comment type="catalytic activity">
    <reaction evidence="1 7">
        <text>Cleavage of hydrophobic, N-terminal signal or leader sequences from secreted and periplasmic proteins.</text>
        <dbReference type="EC" id="3.4.21.89"/>
    </reaction>
</comment>
<dbReference type="RefSeq" id="WP_380166438.1">
    <property type="nucleotide sequence ID" value="NZ_JBHTNU010000015.1"/>
</dbReference>
<evidence type="ECO:0000259" key="9">
    <source>
        <dbReference type="Pfam" id="PF10502"/>
    </source>
</evidence>
<evidence type="ECO:0000256" key="4">
    <source>
        <dbReference type="ARBA" id="ARBA00013208"/>
    </source>
</evidence>
<dbReference type="InterPro" id="IPR019757">
    <property type="entry name" value="Pept_S26A_signal_pept_1_Lys-AS"/>
</dbReference>
<keyword evidence="11" id="KW-1185">Reference proteome</keyword>
<evidence type="ECO:0000256" key="8">
    <source>
        <dbReference type="RuleBase" id="RU362042"/>
    </source>
</evidence>
<sequence>MGKKARKAVNEWLTAILVAAILMLVVRVFLFAPYEVHGESMYPTFKGEELLIVNMWIYHVSEPEYGDIVVFHTDENRDFIKRVVGKPGDRITLEGGRVIRNGKPLTEPYIPKDSFAGPQVKSRMPETVVPKGHLFVLGDNRPNSRDSRDLGAIKVSEVVGRADIKVKPLNDFKLLFADPQNSL</sequence>
<evidence type="ECO:0000313" key="10">
    <source>
        <dbReference type="EMBL" id="MFD1427974.1"/>
    </source>
</evidence>
<dbReference type="InterPro" id="IPR036286">
    <property type="entry name" value="LexA/Signal_pep-like_sf"/>
</dbReference>
<dbReference type="PROSITE" id="PS00760">
    <property type="entry name" value="SPASE_I_2"/>
    <property type="match status" value="1"/>
</dbReference>
<evidence type="ECO:0000256" key="7">
    <source>
        <dbReference type="RuleBase" id="RU003993"/>
    </source>
</evidence>
<dbReference type="InterPro" id="IPR019756">
    <property type="entry name" value="Pept_S26A_signal_pept_1_Ser-AS"/>
</dbReference>
<dbReference type="SUPFAM" id="SSF51306">
    <property type="entry name" value="LexA/Signal peptidase"/>
    <property type="match status" value="1"/>
</dbReference>
<dbReference type="PANTHER" id="PTHR43390:SF1">
    <property type="entry name" value="CHLOROPLAST PROCESSING PEPTIDASE"/>
    <property type="match status" value="1"/>
</dbReference>
<evidence type="ECO:0000313" key="11">
    <source>
        <dbReference type="Proteomes" id="UP001597282"/>
    </source>
</evidence>
<protein>
    <recommendedName>
        <fullName evidence="4 7">Signal peptidase I</fullName>
        <ecNumber evidence="4 7">3.4.21.89</ecNumber>
    </recommendedName>
</protein>
<dbReference type="PROSITE" id="PS00501">
    <property type="entry name" value="SPASE_I_1"/>
    <property type="match status" value="1"/>
</dbReference>
<dbReference type="InterPro" id="IPR000223">
    <property type="entry name" value="Pept_S26A_signal_pept_1"/>
</dbReference>
<comment type="similarity">
    <text evidence="3 8">Belongs to the peptidase S26 family.</text>
</comment>
<name>A0ABW4CDE5_9BACL</name>
<evidence type="ECO:0000256" key="2">
    <source>
        <dbReference type="ARBA" id="ARBA00004401"/>
    </source>
</evidence>
<dbReference type="NCBIfam" id="TIGR02227">
    <property type="entry name" value="sigpep_I_bact"/>
    <property type="match status" value="1"/>
</dbReference>
<evidence type="ECO:0000256" key="5">
    <source>
        <dbReference type="ARBA" id="ARBA00022670"/>
    </source>
</evidence>
<dbReference type="EMBL" id="JBHTNU010000015">
    <property type="protein sequence ID" value="MFD1427974.1"/>
    <property type="molecule type" value="Genomic_DNA"/>
</dbReference>
<feature type="transmembrane region" description="Helical" evidence="7">
    <location>
        <begin position="12"/>
        <end position="34"/>
    </location>
</feature>
<dbReference type="PANTHER" id="PTHR43390">
    <property type="entry name" value="SIGNAL PEPTIDASE I"/>
    <property type="match status" value="1"/>
</dbReference>
<comment type="caution">
    <text evidence="10">The sequence shown here is derived from an EMBL/GenBank/DDBJ whole genome shotgun (WGS) entry which is preliminary data.</text>
</comment>
<dbReference type="GO" id="GO:0009003">
    <property type="term" value="F:signal peptidase activity"/>
    <property type="evidence" value="ECO:0007669"/>
    <property type="project" value="UniProtKB-EC"/>
</dbReference>
<proteinExistence type="inferred from homology"/>
<comment type="subcellular location">
    <subcellularLocation>
        <location evidence="2">Cell membrane</location>
        <topology evidence="2">Single-pass type II membrane protein</topology>
    </subcellularLocation>
    <subcellularLocation>
        <location evidence="8">Membrane</location>
        <topology evidence="8">Single-pass type II membrane protein</topology>
    </subcellularLocation>
</comment>
<evidence type="ECO:0000256" key="3">
    <source>
        <dbReference type="ARBA" id="ARBA00009370"/>
    </source>
</evidence>
<dbReference type="Proteomes" id="UP001597282">
    <property type="component" value="Unassembled WGS sequence"/>
</dbReference>
<evidence type="ECO:0000256" key="6">
    <source>
        <dbReference type="ARBA" id="ARBA00022801"/>
    </source>
</evidence>
<feature type="domain" description="Peptidase S26" evidence="9">
    <location>
        <begin position="10"/>
        <end position="165"/>
    </location>
</feature>
<dbReference type="PRINTS" id="PR00727">
    <property type="entry name" value="LEADERPTASE"/>
</dbReference>
<dbReference type="EC" id="3.4.21.89" evidence="4 7"/>